<dbReference type="EMBL" id="AP018365">
    <property type="protein sequence ID" value="BBB01100.1"/>
    <property type="molecule type" value="Genomic_DNA"/>
</dbReference>
<dbReference type="Proteomes" id="UP000595703">
    <property type="component" value="Chromosome"/>
</dbReference>
<gene>
    <name evidence="1" type="ORF">RVR_8355</name>
</gene>
<name>A0A7U3UYK8_9ACTN</name>
<organism evidence="1 2">
    <name type="scientific">Actinacidiphila reveromycinica</name>
    <dbReference type="NCBI Taxonomy" id="659352"/>
    <lineage>
        <taxon>Bacteria</taxon>
        <taxon>Bacillati</taxon>
        <taxon>Actinomycetota</taxon>
        <taxon>Actinomycetes</taxon>
        <taxon>Kitasatosporales</taxon>
        <taxon>Streptomycetaceae</taxon>
        <taxon>Actinacidiphila</taxon>
    </lineage>
</organism>
<dbReference type="KEGG" id="arev:RVR_8355"/>
<evidence type="ECO:0000313" key="1">
    <source>
        <dbReference type="EMBL" id="BBB01100.1"/>
    </source>
</evidence>
<dbReference type="AlphaFoldDB" id="A0A7U3UYK8"/>
<proteinExistence type="predicted"/>
<keyword evidence="2" id="KW-1185">Reference proteome</keyword>
<accession>A0A7U3UYK8</accession>
<reference evidence="1 2" key="4">
    <citation type="journal article" date="2020" name="Sci. Rep.">
        <title>beta-carboline chemical signals induce reveromycin production through a LuxR family regulator in Streptomyces sp. SN-593.</title>
        <authorList>
            <person name="Panthee S."/>
            <person name="Kito N."/>
            <person name="Hayashi T."/>
            <person name="Shimizu T."/>
            <person name="Ishikawa J."/>
            <person name="Hamamoto H."/>
            <person name="Osada H."/>
            <person name="Takahashi S."/>
        </authorList>
    </citation>
    <scope>NUCLEOTIDE SEQUENCE [LARGE SCALE GENOMIC DNA]</scope>
    <source>
        <strain evidence="1 2">SN-593</strain>
    </source>
</reference>
<sequence>MAQHLADQTSPWPEGVIARYATVGGATVDVTSAGRGKADYRCGGCPFGSRGFGWAETVAHEHAQAHSEKCRALPRPAVKS</sequence>
<protein>
    <submittedName>
        <fullName evidence="1">Uncharacterized protein</fullName>
    </submittedName>
</protein>
<reference evidence="1 2" key="3">
    <citation type="journal article" date="2011" name="Nat. Chem. Biol.">
        <title>Reveromycin A biosynthesis uses RevG and RevJ for stereospecific spiroacetal formation.</title>
        <authorList>
            <person name="Takahashi S."/>
            <person name="Toyoda A."/>
            <person name="Sekiyama Y."/>
            <person name="Takagi H."/>
            <person name="Nogawa T."/>
            <person name="Uramoto M."/>
            <person name="Suzuki R."/>
            <person name="Koshino H."/>
            <person name="Kumano T."/>
            <person name="Panthee S."/>
            <person name="Dairi T."/>
            <person name="Ishikawa J."/>
            <person name="Ikeda H."/>
            <person name="Sakaki Y."/>
            <person name="Osada H."/>
        </authorList>
    </citation>
    <scope>NUCLEOTIDE SEQUENCE [LARGE SCALE GENOMIC DNA]</scope>
    <source>
        <strain evidence="1 2">SN-593</strain>
    </source>
</reference>
<evidence type="ECO:0000313" key="2">
    <source>
        <dbReference type="Proteomes" id="UP000595703"/>
    </source>
</evidence>
<reference evidence="1 2" key="1">
    <citation type="journal article" date="2010" name="J. Bacteriol.">
        <title>Biochemical characterization of a novel indole prenyltransferase from Streptomyces sp. SN-593.</title>
        <authorList>
            <person name="Takahashi S."/>
            <person name="Takagi H."/>
            <person name="Toyoda A."/>
            <person name="Uramoto M."/>
            <person name="Nogawa T."/>
            <person name="Ueki M."/>
            <person name="Sakaki Y."/>
            <person name="Osada H."/>
        </authorList>
    </citation>
    <scope>NUCLEOTIDE SEQUENCE [LARGE SCALE GENOMIC DNA]</scope>
    <source>
        <strain evidence="1 2">SN-593</strain>
    </source>
</reference>
<reference evidence="1 2" key="2">
    <citation type="journal article" date="2011" name="J. Antibiot.">
        <title>Furaquinocins I and J: novel polyketide isoprenoid hybrid compounds from Streptomyces reveromyceticus SN-593.</title>
        <authorList>
            <person name="Panthee S."/>
            <person name="Takahashi S."/>
            <person name="Takagi H."/>
            <person name="Nogawa T."/>
            <person name="Oowada E."/>
            <person name="Uramoto M."/>
            <person name="Osada H."/>
        </authorList>
    </citation>
    <scope>NUCLEOTIDE SEQUENCE [LARGE SCALE GENOMIC DNA]</scope>
    <source>
        <strain evidence="1 2">SN-593</strain>
    </source>
</reference>